<gene>
    <name evidence="1" type="ORF">I79_019264</name>
</gene>
<protein>
    <submittedName>
        <fullName evidence="1">Uncharacterized protein</fullName>
    </submittedName>
</protein>
<organism evidence="1 2">
    <name type="scientific">Cricetulus griseus</name>
    <name type="common">Chinese hamster</name>
    <name type="synonym">Cricetulus barabensis griseus</name>
    <dbReference type="NCBI Taxonomy" id="10029"/>
    <lineage>
        <taxon>Eukaryota</taxon>
        <taxon>Metazoa</taxon>
        <taxon>Chordata</taxon>
        <taxon>Craniata</taxon>
        <taxon>Vertebrata</taxon>
        <taxon>Euteleostomi</taxon>
        <taxon>Mammalia</taxon>
        <taxon>Eutheria</taxon>
        <taxon>Euarchontoglires</taxon>
        <taxon>Glires</taxon>
        <taxon>Rodentia</taxon>
        <taxon>Myomorpha</taxon>
        <taxon>Muroidea</taxon>
        <taxon>Cricetidae</taxon>
        <taxon>Cricetinae</taxon>
        <taxon>Cricetulus</taxon>
    </lineage>
</organism>
<dbReference type="AlphaFoldDB" id="G3I6Y4"/>
<evidence type="ECO:0000313" key="2">
    <source>
        <dbReference type="Proteomes" id="UP000001075"/>
    </source>
</evidence>
<reference evidence="2" key="1">
    <citation type="journal article" date="2011" name="Nat. Biotechnol.">
        <title>The genomic sequence of the Chinese hamster ovary (CHO)-K1 cell line.</title>
        <authorList>
            <person name="Xu X."/>
            <person name="Nagarajan H."/>
            <person name="Lewis N.E."/>
            <person name="Pan S."/>
            <person name="Cai Z."/>
            <person name="Liu X."/>
            <person name="Chen W."/>
            <person name="Xie M."/>
            <person name="Wang W."/>
            <person name="Hammond S."/>
            <person name="Andersen M.R."/>
            <person name="Neff N."/>
            <person name="Passarelli B."/>
            <person name="Koh W."/>
            <person name="Fan H.C."/>
            <person name="Wang J."/>
            <person name="Gui Y."/>
            <person name="Lee K.H."/>
            <person name="Betenbaugh M.J."/>
            <person name="Quake S.R."/>
            <person name="Famili I."/>
            <person name="Palsson B.O."/>
            <person name="Wang J."/>
        </authorList>
    </citation>
    <scope>NUCLEOTIDE SEQUENCE [LARGE SCALE GENOMIC DNA]</scope>
    <source>
        <strain evidence="2">CHO K1 cell line</strain>
    </source>
</reference>
<dbReference type="Proteomes" id="UP000001075">
    <property type="component" value="Unassembled WGS sequence"/>
</dbReference>
<sequence length="78" mass="8677">MAWDSTSASESRLCPGWASTNISHVRPCGVLWQPSGHSYRSPLSIAPQRQFNVCSKHFSLELCLNRPDFQADGPMLSQ</sequence>
<evidence type="ECO:0000313" key="1">
    <source>
        <dbReference type="EMBL" id="EGW12766.1"/>
    </source>
</evidence>
<proteinExistence type="predicted"/>
<dbReference type="InParanoid" id="G3I6Y4"/>
<name>G3I6Y4_CRIGR</name>
<dbReference type="EMBL" id="JH001398">
    <property type="protein sequence ID" value="EGW12766.1"/>
    <property type="molecule type" value="Genomic_DNA"/>
</dbReference>
<accession>G3I6Y4</accession>